<gene>
    <name evidence="1" type="ORF">RHGRI_029499</name>
</gene>
<evidence type="ECO:0000313" key="2">
    <source>
        <dbReference type="Proteomes" id="UP000823749"/>
    </source>
</evidence>
<dbReference type="AlphaFoldDB" id="A0AAV6IKH9"/>
<reference evidence="1" key="1">
    <citation type="submission" date="2020-08" db="EMBL/GenBank/DDBJ databases">
        <title>Plant Genome Project.</title>
        <authorList>
            <person name="Zhang R.-G."/>
        </authorList>
    </citation>
    <scope>NUCLEOTIDE SEQUENCE</scope>
    <source>
        <strain evidence="1">WSP0</strain>
        <tissue evidence="1">Leaf</tissue>
    </source>
</reference>
<proteinExistence type="predicted"/>
<organism evidence="1 2">
    <name type="scientific">Rhododendron griersonianum</name>
    <dbReference type="NCBI Taxonomy" id="479676"/>
    <lineage>
        <taxon>Eukaryota</taxon>
        <taxon>Viridiplantae</taxon>
        <taxon>Streptophyta</taxon>
        <taxon>Embryophyta</taxon>
        <taxon>Tracheophyta</taxon>
        <taxon>Spermatophyta</taxon>
        <taxon>Magnoliopsida</taxon>
        <taxon>eudicotyledons</taxon>
        <taxon>Gunneridae</taxon>
        <taxon>Pentapetalae</taxon>
        <taxon>asterids</taxon>
        <taxon>Ericales</taxon>
        <taxon>Ericaceae</taxon>
        <taxon>Ericoideae</taxon>
        <taxon>Rhodoreae</taxon>
        <taxon>Rhododendron</taxon>
    </lineage>
</organism>
<keyword evidence="2" id="KW-1185">Reference proteome</keyword>
<accession>A0AAV6IKH9</accession>
<evidence type="ECO:0000313" key="1">
    <source>
        <dbReference type="EMBL" id="KAG5528858.1"/>
    </source>
</evidence>
<comment type="caution">
    <text evidence="1">The sequence shown here is derived from an EMBL/GenBank/DDBJ whole genome shotgun (WGS) entry which is preliminary data.</text>
</comment>
<dbReference type="Proteomes" id="UP000823749">
    <property type="component" value="Chromosome 10"/>
</dbReference>
<name>A0AAV6IKH9_9ERIC</name>
<sequence>MEDGFAKIKVMLGGIVQRMEALEVANSPRHRPIKPRFLREEEVSDGVSITKPLAGNHQSTGRTRAVKVANCDSRLWESGLKINFSEFHGGTEKILKVGAEEKKVIEEILVEGNVGDFLDDILEEEPNKVFLDNNPSSFQSKIDWESPPKFDEYPDEDETVMGFGELVNYHNNPDTSLLYEVEVLVLGQKEINFTELMVFVKEQIDLFNRSNFSEYISSANGHEESTLVICSPNNIVDSFVNNATRPSIYCWDMWLGEDCVLLFKEIVSFFF</sequence>
<protein>
    <submittedName>
        <fullName evidence="1">Uncharacterized protein</fullName>
    </submittedName>
</protein>
<dbReference type="EMBL" id="JACTNZ010000010">
    <property type="protein sequence ID" value="KAG5528858.1"/>
    <property type="molecule type" value="Genomic_DNA"/>
</dbReference>